<evidence type="ECO:0000313" key="2">
    <source>
        <dbReference type="Proteomes" id="UP000441717"/>
    </source>
</evidence>
<dbReference type="Proteomes" id="UP000441717">
    <property type="component" value="Unassembled WGS sequence"/>
</dbReference>
<name>A0A6N7IWT3_9FIRM</name>
<keyword evidence="2" id="KW-1185">Reference proteome</keyword>
<accession>A0A6N7IWT3</accession>
<dbReference type="EMBL" id="WHYR01000057">
    <property type="protein sequence ID" value="MQL53618.1"/>
    <property type="molecule type" value="Genomic_DNA"/>
</dbReference>
<organism evidence="1 2">
    <name type="scientific">Desulfofundulus thermobenzoicus</name>
    <dbReference type="NCBI Taxonomy" id="29376"/>
    <lineage>
        <taxon>Bacteria</taxon>
        <taxon>Bacillati</taxon>
        <taxon>Bacillota</taxon>
        <taxon>Clostridia</taxon>
        <taxon>Eubacteriales</taxon>
        <taxon>Peptococcaceae</taxon>
        <taxon>Desulfofundulus</taxon>
    </lineage>
</organism>
<sequence length="234" mass="27859">MPFDFIEFSHYSINYLDLFNEFNAQRILSDRNLQIQYLKRWMKQLENCDNVIRNQLNTKGSILKLRLLLQSEPEIFQLPIEHRSNKILLHFRVSIANKIISMAKPESIFIPIDEFIRKNTAINWTPVDTNVDSYSKSEEPIVMVPFLFNQYHYLVIDGNHRLTFKIKNNINNIHAVIFSEQTVIEHSLFSSGFDKFYYIMLNEINHMANATYYKKANAFQLVQKSYLKDENFKF</sequence>
<dbReference type="OrthoDB" id="3034646at2"/>
<proteinExistence type="predicted"/>
<comment type="caution">
    <text evidence="1">The sequence shown here is derived from an EMBL/GenBank/DDBJ whole genome shotgun (WGS) entry which is preliminary data.</text>
</comment>
<evidence type="ECO:0000313" key="1">
    <source>
        <dbReference type="EMBL" id="MQL53618.1"/>
    </source>
</evidence>
<reference evidence="1 2" key="1">
    <citation type="submission" date="2019-10" db="EMBL/GenBank/DDBJ databases">
        <title>Comparative genomics of sulfur disproportionating microorganisms.</title>
        <authorList>
            <person name="Ward L.M."/>
            <person name="Bertran E."/>
            <person name="Johnston D."/>
        </authorList>
    </citation>
    <scope>NUCLEOTIDE SEQUENCE [LARGE SCALE GENOMIC DNA]</scope>
    <source>
        <strain evidence="1 2">DSM 14055</strain>
    </source>
</reference>
<protein>
    <recommendedName>
        <fullName evidence="3">ParB/Sulfiredoxin domain-containing protein</fullName>
    </recommendedName>
</protein>
<dbReference type="RefSeq" id="WP_152948081.1">
    <property type="nucleotide sequence ID" value="NZ_WHYR01000057.1"/>
</dbReference>
<evidence type="ECO:0008006" key="3">
    <source>
        <dbReference type="Google" id="ProtNLM"/>
    </source>
</evidence>
<gene>
    <name evidence="1" type="ORF">GFC01_15375</name>
</gene>
<dbReference type="AlphaFoldDB" id="A0A6N7IWT3"/>